<accession>A0ABM0WUA5</accession>
<evidence type="ECO:0000256" key="1">
    <source>
        <dbReference type="SAM" id="MobiDB-lite"/>
    </source>
</evidence>
<evidence type="ECO:0000256" key="3">
    <source>
        <dbReference type="SAM" id="SignalP"/>
    </source>
</evidence>
<sequence>MALFSSFFAVSASLMILVSLQWTLVCSESTISASPAVLPYISAPDMSSFFPSPTNEWPVDTAISPVPEPDAPGPSSGLPNGKITGSSMRLRPDLLLVLLIVGIRSFLCVDLSMLARFLHY</sequence>
<reference evidence="4" key="1">
    <citation type="journal article" date="2014" name="Nat. Commun.">
        <title>The emerging biofuel crop Camelina sativa retains a highly undifferentiated hexaploid genome structure.</title>
        <authorList>
            <person name="Kagale S."/>
            <person name="Koh C."/>
            <person name="Nixon J."/>
            <person name="Bollina V."/>
            <person name="Clarke W.E."/>
            <person name="Tuteja R."/>
            <person name="Spillane C."/>
            <person name="Robinson S.J."/>
            <person name="Links M.G."/>
            <person name="Clarke C."/>
            <person name="Higgins E.E."/>
            <person name="Huebert T."/>
            <person name="Sharpe A.G."/>
            <person name="Parkin I.A."/>
        </authorList>
    </citation>
    <scope>NUCLEOTIDE SEQUENCE [LARGE SCALE GENOMIC DNA]</scope>
    <source>
        <strain evidence="4">cv. DH55</strain>
    </source>
</reference>
<gene>
    <name evidence="5" type="primary">LOC104755564</name>
</gene>
<evidence type="ECO:0000256" key="2">
    <source>
        <dbReference type="SAM" id="Phobius"/>
    </source>
</evidence>
<reference evidence="5" key="2">
    <citation type="submission" date="2025-08" db="UniProtKB">
        <authorList>
            <consortium name="RefSeq"/>
        </authorList>
    </citation>
    <scope>IDENTIFICATION</scope>
    <source>
        <tissue evidence="5">Leaf</tissue>
    </source>
</reference>
<dbReference type="RefSeq" id="XP_010476265.1">
    <property type="nucleotide sequence ID" value="XM_010477963.2"/>
</dbReference>
<keyword evidence="4" id="KW-1185">Reference proteome</keyword>
<name>A0ABM0WUA5_CAMSA</name>
<feature type="transmembrane region" description="Helical" evidence="2">
    <location>
        <begin position="94"/>
        <end position="118"/>
    </location>
</feature>
<keyword evidence="2" id="KW-0472">Membrane</keyword>
<evidence type="ECO:0000313" key="4">
    <source>
        <dbReference type="Proteomes" id="UP000694864"/>
    </source>
</evidence>
<evidence type="ECO:0000313" key="5">
    <source>
        <dbReference type="RefSeq" id="XP_010476265.1"/>
    </source>
</evidence>
<keyword evidence="2" id="KW-0812">Transmembrane</keyword>
<feature type="chain" id="PRO_5047157716" evidence="3">
    <location>
        <begin position="28"/>
        <end position="120"/>
    </location>
</feature>
<organism evidence="4 5">
    <name type="scientific">Camelina sativa</name>
    <name type="common">False flax</name>
    <name type="synonym">Myagrum sativum</name>
    <dbReference type="NCBI Taxonomy" id="90675"/>
    <lineage>
        <taxon>Eukaryota</taxon>
        <taxon>Viridiplantae</taxon>
        <taxon>Streptophyta</taxon>
        <taxon>Embryophyta</taxon>
        <taxon>Tracheophyta</taxon>
        <taxon>Spermatophyta</taxon>
        <taxon>Magnoliopsida</taxon>
        <taxon>eudicotyledons</taxon>
        <taxon>Gunneridae</taxon>
        <taxon>Pentapetalae</taxon>
        <taxon>rosids</taxon>
        <taxon>malvids</taxon>
        <taxon>Brassicales</taxon>
        <taxon>Brassicaceae</taxon>
        <taxon>Camelineae</taxon>
        <taxon>Camelina</taxon>
    </lineage>
</organism>
<feature type="signal peptide" evidence="3">
    <location>
        <begin position="1"/>
        <end position="27"/>
    </location>
</feature>
<feature type="region of interest" description="Disordered" evidence="1">
    <location>
        <begin position="61"/>
        <end position="84"/>
    </location>
</feature>
<keyword evidence="2" id="KW-1133">Transmembrane helix</keyword>
<protein>
    <submittedName>
        <fullName evidence="5">Uncharacterized protein LOC104755564</fullName>
    </submittedName>
</protein>
<proteinExistence type="predicted"/>
<dbReference type="Proteomes" id="UP000694864">
    <property type="component" value="Chromosome 17"/>
</dbReference>
<keyword evidence="3" id="KW-0732">Signal</keyword>
<dbReference type="GeneID" id="104755564"/>